<reference evidence="2 3" key="1">
    <citation type="journal article" date="2018" name="Cell">
        <title>The Chara Genome: Secondary Complexity and Implications for Plant Terrestrialization.</title>
        <authorList>
            <person name="Nishiyama T."/>
            <person name="Sakayama H."/>
            <person name="Vries J.D."/>
            <person name="Buschmann H."/>
            <person name="Saint-Marcoux D."/>
            <person name="Ullrich K.K."/>
            <person name="Haas F.B."/>
            <person name="Vanderstraeten L."/>
            <person name="Becker D."/>
            <person name="Lang D."/>
            <person name="Vosolsobe S."/>
            <person name="Rombauts S."/>
            <person name="Wilhelmsson P.K.I."/>
            <person name="Janitza P."/>
            <person name="Kern R."/>
            <person name="Heyl A."/>
            <person name="Rumpler F."/>
            <person name="Villalobos L.I.A.C."/>
            <person name="Clay J.M."/>
            <person name="Skokan R."/>
            <person name="Toyoda A."/>
            <person name="Suzuki Y."/>
            <person name="Kagoshima H."/>
            <person name="Schijlen E."/>
            <person name="Tajeshwar N."/>
            <person name="Catarino B."/>
            <person name="Hetherington A.J."/>
            <person name="Saltykova A."/>
            <person name="Bonnot C."/>
            <person name="Breuninger H."/>
            <person name="Symeonidi A."/>
            <person name="Radhakrishnan G.V."/>
            <person name="Van Nieuwerburgh F."/>
            <person name="Deforce D."/>
            <person name="Chang C."/>
            <person name="Karol K.G."/>
            <person name="Hedrich R."/>
            <person name="Ulvskov P."/>
            <person name="Glockner G."/>
            <person name="Delwiche C.F."/>
            <person name="Petrasek J."/>
            <person name="Van de Peer Y."/>
            <person name="Friml J."/>
            <person name="Beilby M."/>
            <person name="Dolan L."/>
            <person name="Kohara Y."/>
            <person name="Sugano S."/>
            <person name="Fujiyama A."/>
            <person name="Delaux P.-M."/>
            <person name="Quint M."/>
            <person name="TheiBen G."/>
            <person name="Hagemann M."/>
            <person name="Harholt J."/>
            <person name="Dunand C."/>
            <person name="Zachgo S."/>
            <person name="Langdale J."/>
            <person name="Maumus F."/>
            <person name="Straeten D.V.D."/>
            <person name="Gould S.B."/>
            <person name="Rensing S.A."/>
        </authorList>
    </citation>
    <scope>NUCLEOTIDE SEQUENCE [LARGE SCALE GENOMIC DNA]</scope>
    <source>
        <strain evidence="2 3">S276</strain>
    </source>
</reference>
<dbReference type="PANTHER" id="PTHR31210">
    <property type="entry name" value="OS06G0731900 PROTEIN"/>
    <property type="match status" value="1"/>
</dbReference>
<keyword evidence="3" id="KW-1185">Reference proteome</keyword>
<dbReference type="OrthoDB" id="1433466at2759"/>
<feature type="region of interest" description="Disordered" evidence="1">
    <location>
        <begin position="95"/>
        <end position="189"/>
    </location>
</feature>
<gene>
    <name evidence="2" type="ORF">CBR_g2844</name>
</gene>
<feature type="compositionally biased region" description="Basic and acidic residues" evidence="1">
    <location>
        <begin position="134"/>
        <end position="166"/>
    </location>
</feature>
<protein>
    <submittedName>
        <fullName evidence="2">Uncharacterized protein</fullName>
    </submittedName>
</protein>
<organism evidence="2 3">
    <name type="scientific">Chara braunii</name>
    <name type="common">Braun's stonewort</name>
    <dbReference type="NCBI Taxonomy" id="69332"/>
    <lineage>
        <taxon>Eukaryota</taxon>
        <taxon>Viridiplantae</taxon>
        <taxon>Streptophyta</taxon>
        <taxon>Charophyceae</taxon>
        <taxon>Charales</taxon>
        <taxon>Characeae</taxon>
        <taxon>Chara</taxon>
    </lineage>
</organism>
<sequence>MTRRQVGKEMHTMTKELPGQCQNQYAPPCAGFVEIMAPVFSRAAWRCVWYLIQNDLVHGWGLDMVLGKCVQWPPYQRIGVIDAQWVTHLRIPSLGNQGEKHDPKKEAWKEEEEEKMAAILQEKKEKKEAKKKALKEEHAAKLKKMEEEMAREKEKLKKEEEEKMKEVDEEEEGPPLQKSGQHNIWPQLP</sequence>
<dbReference type="EMBL" id="BFEA01000098">
    <property type="protein sequence ID" value="GBG68298.1"/>
    <property type="molecule type" value="Genomic_DNA"/>
</dbReference>
<dbReference type="AlphaFoldDB" id="A0A388KE12"/>
<evidence type="ECO:0000256" key="1">
    <source>
        <dbReference type="SAM" id="MobiDB-lite"/>
    </source>
</evidence>
<dbReference type="Proteomes" id="UP000265515">
    <property type="component" value="Unassembled WGS sequence"/>
</dbReference>
<evidence type="ECO:0000313" key="3">
    <source>
        <dbReference type="Proteomes" id="UP000265515"/>
    </source>
</evidence>
<comment type="caution">
    <text evidence="2">The sequence shown here is derived from an EMBL/GenBank/DDBJ whole genome shotgun (WGS) entry which is preliminary data.</text>
</comment>
<evidence type="ECO:0000313" key="2">
    <source>
        <dbReference type="EMBL" id="GBG68298.1"/>
    </source>
</evidence>
<feature type="compositionally biased region" description="Polar residues" evidence="1">
    <location>
        <begin position="178"/>
        <end position="189"/>
    </location>
</feature>
<name>A0A388KE12_CHABU</name>
<accession>A0A388KE12</accession>
<dbReference type="InterPro" id="IPR007877">
    <property type="entry name" value="DUF707"/>
</dbReference>
<proteinExistence type="predicted"/>
<dbReference type="STRING" id="69332.A0A388KE12"/>
<dbReference type="Gramene" id="GBG68298">
    <property type="protein sequence ID" value="GBG68298"/>
    <property type="gene ID" value="CBR_g2844"/>
</dbReference>
<feature type="compositionally biased region" description="Basic and acidic residues" evidence="1">
    <location>
        <begin position="98"/>
        <end position="108"/>
    </location>
</feature>
<dbReference type="Pfam" id="PF05212">
    <property type="entry name" value="DUF707"/>
    <property type="match status" value="1"/>
</dbReference>
<dbReference type="PANTHER" id="PTHR31210:SF43">
    <property type="entry name" value="STORAGE PROTEIN-RELATED"/>
    <property type="match status" value="1"/>
</dbReference>